<evidence type="ECO:0000313" key="1">
    <source>
        <dbReference type="EMBL" id="KAI8561963.1"/>
    </source>
</evidence>
<comment type="caution">
    <text evidence="1">The sequence shown here is derived from an EMBL/GenBank/DDBJ whole genome shotgun (WGS) entry which is preliminary data.</text>
</comment>
<proteinExistence type="predicted"/>
<gene>
    <name evidence="1" type="ORF">RHMOL_Rhmol04G0381700</name>
</gene>
<protein>
    <submittedName>
        <fullName evidence="1">Uncharacterized protein</fullName>
    </submittedName>
</protein>
<evidence type="ECO:0000313" key="2">
    <source>
        <dbReference type="Proteomes" id="UP001062846"/>
    </source>
</evidence>
<keyword evidence="2" id="KW-1185">Reference proteome</keyword>
<dbReference type="Proteomes" id="UP001062846">
    <property type="component" value="Chromosome 4"/>
</dbReference>
<organism evidence="1 2">
    <name type="scientific">Rhododendron molle</name>
    <name type="common">Chinese azalea</name>
    <name type="synonym">Azalea mollis</name>
    <dbReference type="NCBI Taxonomy" id="49168"/>
    <lineage>
        <taxon>Eukaryota</taxon>
        <taxon>Viridiplantae</taxon>
        <taxon>Streptophyta</taxon>
        <taxon>Embryophyta</taxon>
        <taxon>Tracheophyta</taxon>
        <taxon>Spermatophyta</taxon>
        <taxon>Magnoliopsida</taxon>
        <taxon>eudicotyledons</taxon>
        <taxon>Gunneridae</taxon>
        <taxon>Pentapetalae</taxon>
        <taxon>asterids</taxon>
        <taxon>Ericales</taxon>
        <taxon>Ericaceae</taxon>
        <taxon>Ericoideae</taxon>
        <taxon>Rhodoreae</taxon>
        <taxon>Rhododendron</taxon>
    </lineage>
</organism>
<accession>A0ACC0P8E1</accession>
<dbReference type="EMBL" id="CM046391">
    <property type="protein sequence ID" value="KAI8561963.1"/>
    <property type="molecule type" value="Genomic_DNA"/>
</dbReference>
<reference evidence="1" key="1">
    <citation type="submission" date="2022-02" db="EMBL/GenBank/DDBJ databases">
        <title>Plant Genome Project.</title>
        <authorList>
            <person name="Zhang R.-G."/>
        </authorList>
    </citation>
    <scope>NUCLEOTIDE SEQUENCE</scope>
    <source>
        <strain evidence="1">AT1</strain>
    </source>
</reference>
<name>A0ACC0P8E1_RHOML</name>
<sequence length="156" mass="17603">MLRNLNPSKGLCNGTRLICKEFNAHMIVAQIAVGENKGNTIFIPRIPLQPSDPQLYPVEFSRRQFPVKLCYAMTINKAQGQTLKKVGLYLPEPVFSHGQLYVALSRVTTATNLRICLRPSDVKPLSYNHTKNIVYTELLDEANCCTASQKNLLVYY</sequence>